<gene>
    <name evidence="2" type="ORF">MELLADRAFT_102015</name>
</gene>
<evidence type="ECO:0000256" key="1">
    <source>
        <dbReference type="SAM" id="MobiDB-lite"/>
    </source>
</evidence>
<feature type="compositionally biased region" description="Low complexity" evidence="1">
    <location>
        <begin position="98"/>
        <end position="129"/>
    </location>
</feature>
<dbReference type="KEGG" id="mlr:MELLADRAFT_102015"/>
<keyword evidence="3" id="KW-1185">Reference proteome</keyword>
<feature type="region of interest" description="Disordered" evidence="1">
    <location>
        <begin position="1"/>
        <end position="139"/>
    </location>
</feature>
<feature type="compositionally biased region" description="Polar residues" evidence="1">
    <location>
        <begin position="72"/>
        <end position="84"/>
    </location>
</feature>
<dbReference type="AlphaFoldDB" id="F4R5P4"/>
<organism evidence="3">
    <name type="scientific">Melampsora larici-populina (strain 98AG31 / pathotype 3-4-7)</name>
    <name type="common">Poplar leaf rust fungus</name>
    <dbReference type="NCBI Taxonomy" id="747676"/>
    <lineage>
        <taxon>Eukaryota</taxon>
        <taxon>Fungi</taxon>
        <taxon>Dikarya</taxon>
        <taxon>Basidiomycota</taxon>
        <taxon>Pucciniomycotina</taxon>
        <taxon>Pucciniomycetes</taxon>
        <taxon>Pucciniales</taxon>
        <taxon>Melampsoraceae</taxon>
        <taxon>Melampsora</taxon>
    </lineage>
</organism>
<protein>
    <submittedName>
        <fullName evidence="2">Uncharacterized protein</fullName>
    </submittedName>
</protein>
<dbReference type="FunCoup" id="F4R5P4">
    <property type="interactions" value="271"/>
</dbReference>
<proteinExistence type="predicted"/>
<dbReference type="RefSeq" id="XP_007404459.1">
    <property type="nucleotide sequence ID" value="XM_007404397.1"/>
</dbReference>
<accession>F4R5P4</accession>
<dbReference type="STRING" id="747676.F4R5P4"/>
<dbReference type="EMBL" id="GL883091">
    <property type="protein sequence ID" value="EGG12084.1"/>
    <property type="molecule type" value="Genomic_DNA"/>
</dbReference>
<dbReference type="GO" id="GO:0005737">
    <property type="term" value="C:cytoplasm"/>
    <property type="evidence" value="ECO:0007669"/>
    <property type="project" value="TreeGrafter"/>
</dbReference>
<dbReference type="VEuPathDB" id="FungiDB:MELLADRAFT_102015"/>
<dbReference type="InterPro" id="IPR038910">
    <property type="entry name" value="Hua1-like"/>
</dbReference>
<dbReference type="eggNOG" id="ENOG502S12N">
    <property type="taxonomic scope" value="Eukaryota"/>
</dbReference>
<dbReference type="InParanoid" id="F4R5P4"/>
<reference evidence="3" key="1">
    <citation type="journal article" date="2011" name="Proc. Natl. Acad. Sci. U.S.A.">
        <title>Obligate biotrophy features unraveled by the genomic analysis of rust fungi.</title>
        <authorList>
            <person name="Duplessis S."/>
            <person name="Cuomo C.A."/>
            <person name="Lin Y.-C."/>
            <person name="Aerts A."/>
            <person name="Tisserant E."/>
            <person name="Veneault-Fourrey C."/>
            <person name="Joly D.L."/>
            <person name="Hacquard S."/>
            <person name="Amselem J."/>
            <person name="Cantarel B.L."/>
            <person name="Chiu R."/>
            <person name="Coutinho P.M."/>
            <person name="Feau N."/>
            <person name="Field M."/>
            <person name="Frey P."/>
            <person name="Gelhaye E."/>
            <person name="Goldberg J."/>
            <person name="Grabherr M.G."/>
            <person name="Kodira C.D."/>
            <person name="Kohler A."/>
            <person name="Kuees U."/>
            <person name="Lindquist E.A."/>
            <person name="Lucas S.M."/>
            <person name="Mago R."/>
            <person name="Mauceli E."/>
            <person name="Morin E."/>
            <person name="Murat C."/>
            <person name="Pangilinan J.L."/>
            <person name="Park R."/>
            <person name="Pearson M."/>
            <person name="Quesneville H."/>
            <person name="Rouhier N."/>
            <person name="Sakthikumar S."/>
            <person name="Salamov A.A."/>
            <person name="Schmutz J."/>
            <person name="Selles B."/>
            <person name="Shapiro H."/>
            <person name="Tanguay P."/>
            <person name="Tuskan G.A."/>
            <person name="Henrissat B."/>
            <person name="Van de Peer Y."/>
            <person name="Rouze P."/>
            <person name="Ellis J.G."/>
            <person name="Dodds P.N."/>
            <person name="Schein J.E."/>
            <person name="Zhong S."/>
            <person name="Hamelin R.C."/>
            <person name="Grigoriev I.V."/>
            <person name="Szabo L.J."/>
            <person name="Martin F."/>
        </authorList>
    </citation>
    <scope>NUCLEOTIDE SEQUENCE [LARGE SCALE GENOMIC DNA]</scope>
    <source>
        <strain evidence="3">98AG31 / pathotype 3-4-7</strain>
    </source>
</reference>
<dbReference type="GeneID" id="18921542"/>
<feature type="compositionally biased region" description="Low complexity" evidence="1">
    <location>
        <begin position="61"/>
        <end position="71"/>
    </location>
</feature>
<sequence>MPPTLPPRPNHLQSAIPIEQQQHEPSLDSDEPPPAYTATATDQNKTVESGPSYPFGPTEPQPHQQFIQPHPNSQGFNHHQPFQSYPNQAYHPHPPQHPYHQTHPNHYPNQPLSSTSTSSNFPPSPSNVNLEPTRIPTHGRPLLHDDRVLVYPPSNVFFCSKCCNTGYKGFDPARPCRKCWEKYGKLWSTVKVLSNTNQLNLQRPLPPIQGIPNNPTSALIVRPGDSRIGGRLCWNCNGKGEIEDEGLFGVLFTSSDRCRVCMGAGRTF</sequence>
<dbReference type="PANTHER" id="PTHR28031">
    <property type="entry name" value="PROLINE-RICH PROTEIN HUA1"/>
    <property type="match status" value="1"/>
</dbReference>
<evidence type="ECO:0000313" key="2">
    <source>
        <dbReference type="EMBL" id="EGG12084.1"/>
    </source>
</evidence>
<feature type="compositionally biased region" description="Polar residues" evidence="1">
    <location>
        <begin position="38"/>
        <end position="49"/>
    </location>
</feature>
<dbReference type="HOGENOM" id="CLU_040442_0_0_1"/>
<dbReference type="Proteomes" id="UP000001072">
    <property type="component" value="Unassembled WGS sequence"/>
</dbReference>
<evidence type="ECO:0000313" key="3">
    <source>
        <dbReference type="Proteomes" id="UP000001072"/>
    </source>
</evidence>
<name>F4R5P4_MELLP</name>
<dbReference type="PANTHER" id="PTHR28031:SF1">
    <property type="entry name" value="PROLINE-RICH PROTEIN HUA1"/>
    <property type="match status" value="1"/>
</dbReference>
<dbReference type="OrthoDB" id="2405700at2759"/>